<name>A0A1G7Z4Q7_9PROT</name>
<dbReference type="EMBL" id="FNCV01000004">
    <property type="protein sequence ID" value="SDH03703.1"/>
    <property type="molecule type" value="Genomic_DNA"/>
</dbReference>
<dbReference type="RefSeq" id="WP_143130952.1">
    <property type="nucleotide sequence ID" value="NZ_FNCV01000004.1"/>
</dbReference>
<dbReference type="SUPFAM" id="SSF110997">
    <property type="entry name" value="Sporulation related repeat"/>
    <property type="match status" value="1"/>
</dbReference>
<sequence>MKPMRGRQRRIQRRTQKLGPGGARSLGRLLAVLLLAPWLAGCAAMLDQEGFLNETDFFGDSRPNADLALGALARADYATAERHVAAALKQNPKDPYALLAAGILYQNTGRPARARTAYEDLLALRPAVQVNVQGWARMQPAGVMDIALANLQALEVNASANPWGTGAAPQPLGPGGMPSYSAAPPVEQGTLTAGRPMAEPVTAEGNANVARRFEILKRLVAEDLITDQEYRARRQTNRGALLPLTAPPPAVGLTRPVPTADQVVARLRALRRSFELRAISAREHASERLMILDALLPAEPMVTEPPAAPPQGLMEAAAAVGRLERLRADGLITSDEFARERAAIERAAQGAQSAARSSGSSSVAASSSASSPTSLSGATQPSSGQAGVHLASYKSEQAAMQGWETLRNKLGDASVGLSPTVRPIQLGTKGTYYRLIAGPLPSKQAADQMCERLKAQGMYCASTFM</sequence>
<evidence type="ECO:0000313" key="3">
    <source>
        <dbReference type="EMBL" id="SDH03703.1"/>
    </source>
</evidence>
<dbReference type="Pfam" id="PF14559">
    <property type="entry name" value="TPR_19"/>
    <property type="match status" value="1"/>
</dbReference>
<feature type="compositionally biased region" description="Polar residues" evidence="1">
    <location>
        <begin position="372"/>
        <end position="385"/>
    </location>
</feature>
<feature type="compositionally biased region" description="Low complexity" evidence="1">
    <location>
        <begin position="349"/>
        <end position="371"/>
    </location>
</feature>
<dbReference type="STRING" id="83401.SAMN05421742_1043"/>
<dbReference type="InterPro" id="IPR018649">
    <property type="entry name" value="SHOCT"/>
</dbReference>
<keyword evidence="4" id="KW-1185">Reference proteome</keyword>
<dbReference type="InterPro" id="IPR036680">
    <property type="entry name" value="SPOR-like_sf"/>
</dbReference>
<gene>
    <name evidence="3" type="ORF">SAMN05421742_1043</name>
</gene>
<protein>
    <submittedName>
        <fullName evidence="3">Short C-terminal domain-containing protein</fullName>
    </submittedName>
</protein>
<dbReference type="Pfam" id="PF05036">
    <property type="entry name" value="SPOR"/>
    <property type="match status" value="1"/>
</dbReference>
<feature type="region of interest" description="Disordered" evidence="1">
    <location>
        <begin position="349"/>
        <end position="388"/>
    </location>
</feature>
<feature type="domain" description="SPOR" evidence="2">
    <location>
        <begin position="380"/>
        <end position="465"/>
    </location>
</feature>
<dbReference type="GO" id="GO:0042834">
    <property type="term" value="F:peptidoglycan binding"/>
    <property type="evidence" value="ECO:0007669"/>
    <property type="project" value="InterPro"/>
</dbReference>
<dbReference type="Gene3D" id="3.30.70.1070">
    <property type="entry name" value="Sporulation related repeat"/>
    <property type="match status" value="1"/>
</dbReference>
<dbReference type="Proteomes" id="UP000217076">
    <property type="component" value="Unassembled WGS sequence"/>
</dbReference>
<evidence type="ECO:0000256" key="1">
    <source>
        <dbReference type="SAM" id="MobiDB-lite"/>
    </source>
</evidence>
<dbReference type="Gene3D" id="1.25.40.10">
    <property type="entry name" value="Tetratricopeptide repeat domain"/>
    <property type="match status" value="1"/>
</dbReference>
<dbReference type="Pfam" id="PF09851">
    <property type="entry name" value="SHOCT"/>
    <property type="match status" value="2"/>
</dbReference>
<dbReference type="InterPro" id="IPR011990">
    <property type="entry name" value="TPR-like_helical_dom_sf"/>
</dbReference>
<organism evidence="3 4">
    <name type="scientific">Roseospirillum parvum</name>
    <dbReference type="NCBI Taxonomy" id="83401"/>
    <lineage>
        <taxon>Bacteria</taxon>
        <taxon>Pseudomonadati</taxon>
        <taxon>Pseudomonadota</taxon>
        <taxon>Alphaproteobacteria</taxon>
        <taxon>Rhodospirillales</taxon>
        <taxon>Rhodospirillaceae</taxon>
        <taxon>Roseospirillum</taxon>
    </lineage>
</organism>
<dbReference type="PROSITE" id="PS51724">
    <property type="entry name" value="SPOR"/>
    <property type="match status" value="1"/>
</dbReference>
<dbReference type="InterPro" id="IPR007730">
    <property type="entry name" value="SPOR-like_dom"/>
</dbReference>
<reference evidence="4" key="1">
    <citation type="submission" date="2016-10" db="EMBL/GenBank/DDBJ databases">
        <authorList>
            <person name="Varghese N."/>
            <person name="Submissions S."/>
        </authorList>
    </citation>
    <scope>NUCLEOTIDE SEQUENCE [LARGE SCALE GENOMIC DNA]</scope>
    <source>
        <strain evidence="4">930I</strain>
    </source>
</reference>
<dbReference type="AlphaFoldDB" id="A0A1G7Z4Q7"/>
<proteinExistence type="predicted"/>
<accession>A0A1G7Z4Q7</accession>
<dbReference type="SUPFAM" id="SSF48452">
    <property type="entry name" value="TPR-like"/>
    <property type="match status" value="1"/>
</dbReference>
<evidence type="ECO:0000313" key="4">
    <source>
        <dbReference type="Proteomes" id="UP000217076"/>
    </source>
</evidence>
<evidence type="ECO:0000259" key="2">
    <source>
        <dbReference type="PROSITE" id="PS51724"/>
    </source>
</evidence>
<dbReference type="OrthoDB" id="7338235at2"/>